<sequence length="837" mass="92217">MGRKVTSNWAIPPNPNYLDITHSDGNRDLLPTNTNRVVDSDGQVNFMQPVELDEGLAIKWRVQVGAALAKNNRYDNPDSYVLRDWPANYQMFLHNKGSQADPRQDVYLFGSTKTAKFRSVPEFIPHAIWLFGDMEGNCDCKYCSKRKSQREITEDFQGRGIIQTTSPGPSSPNRLAGVKRKPLPSSGLRNNPITYAAIQKARLRKPSNFIVPKAPAPVEQILDLQEAHSDTALILRRWHRNDELVWVALEHPIEGPRRDVDIIKAWPAIVEEASTRPETTPSVVLPTQNGVSSFPDYNPESPPWKTTHHTKYKLKLLGTSCSLVTRDDQVLSYQAYLPPTELIAALQEVPLSQVRFDSEYTTNFTPVRVTNPADPFVPPPTFEEATGPYALAIQIASQIAGFWNLTDDWEFKFAFRDDKPVRSVSATDGFSLEQAISAASNSNAINGGPQTSYGTSHISGNRHMTTQELEKAKASSLGMPKAVGQVYSQKNFHGLWWGAERIWTGDLIRLKIGRNAIARNGAPHIVTPAPPSASVLQHNQSSGSNCDPESLGAASRGVFLRLDALFTVDVDDSRGKKKSECRAAGALFELADEDWFDPEEALDKDKSPGPPRGVGINDVNGYTNGISNALPQPSPLKPSALPNPNPAVPVNDTAPHMLSEILPNSTNTVPSNNTFKTPIPVTHYDLPKAPIGYKFRPILEKGYEAVFSLTLLSGRYYPRILSHPLLSEAIDSAFQADGSANSQTAHLWALEGLEAGVMNSVDPIRYKKDRLTMLVDAESNARTQLNDYVESTEQGKANGEVAVPNGDAVEENATSMKQEMDVDRLELAIDPMQVDSQ</sequence>
<dbReference type="Proteomes" id="UP000772434">
    <property type="component" value="Unassembled WGS sequence"/>
</dbReference>
<proteinExistence type="predicted"/>
<dbReference type="GO" id="GO:0030466">
    <property type="term" value="P:silent mating-type cassette heterochromatin formation"/>
    <property type="evidence" value="ECO:0007669"/>
    <property type="project" value="TreeGrafter"/>
</dbReference>
<dbReference type="OrthoDB" id="2421327at2759"/>
<feature type="compositionally biased region" description="Polar residues" evidence="1">
    <location>
        <begin position="162"/>
        <end position="173"/>
    </location>
</feature>
<dbReference type="AlphaFoldDB" id="A0A9P5UCK7"/>
<dbReference type="InterPro" id="IPR031915">
    <property type="entry name" value="Clr2_N"/>
</dbReference>
<feature type="compositionally biased region" description="Pro residues" evidence="1">
    <location>
        <begin position="632"/>
        <end position="645"/>
    </location>
</feature>
<feature type="compositionally biased region" description="Polar residues" evidence="1">
    <location>
        <begin position="277"/>
        <end position="292"/>
    </location>
</feature>
<feature type="region of interest" description="Disordered" evidence="1">
    <location>
        <begin position="277"/>
        <end position="298"/>
    </location>
</feature>
<dbReference type="InterPro" id="IPR038986">
    <property type="entry name" value="Clr2"/>
</dbReference>
<accession>A0A9P5UCK7</accession>
<evidence type="ECO:0000259" key="2">
    <source>
        <dbReference type="Pfam" id="PF16761"/>
    </source>
</evidence>
<protein>
    <recommendedName>
        <fullName evidence="2">Cryptic loci regulator 2 N-terminal domain-containing protein</fullName>
    </recommendedName>
</protein>
<organism evidence="3 4">
    <name type="scientific">Rhodocollybia butyracea</name>
    <dbReference type="NCBI Taxonomy" id="206335"/>
    <lineage>
        <taxon>Eukaryota</taxon>
        <taxon>Fungi</taxon>
        <taxon>Dikarya</taxon>
        <taxon>Basidiomycota</taxon>
        <taxon>Agaricomycotina</taxon>
        <taxon>Agaricomycetes</taxon>
        <taxon>Agaricomycetidae</taxon>
        <taxon>Agaricales</taxon>
        <taxon>Marasmiineae</taxon>
        <taxon>Omphalotaceae</taxon>
        <taxon>Rhodocollybia</taxon>
    </lineage>
</organism>
<feature type="region of interest" description="Disordered" evidence="1">
    <location>
        <begin position="160"/>
        <end position="183"/>
    </location>
</feature>
<feature type="domain" description="Cryptic loci regulator 2 N-terminal" evidence="2">
    <location>
        <begin position="80"/>
        <end position="143"/>
    </location>
</feature>
<reference evidence="3" key="1">
    <citation type="submission" date="2020-11" db="EMBL/GenBank/DDBJ databases">
        <authorList>
            <consortium name="DOE Joint Genome Institute"/>
            <person name="Ahrendt S."/>
            <person name="Riley R."/>
            <person name="Andreopoulos W."/>
            <person name="Labutti K."/>
            <person name="Pangilinan J."/>
            <person name="Ruiz-Duenas F.J."/>
            <person name="Barrasa J.M."/>
            <person name="Sanchez-Garcia M."/>
            <person name="Camarero S."/>
            <person name="Miyauchi S."/>
            <person name="Serrano A."/>
            <person name="Linde D."/>
            <person name="Babiker R."/>
            <person name="Drula E."/>
            <person name="Ayuso-Fernandez I."/>
            <person name="Pacheco R."/>
            <person name="Padilla G."/>
            <person name="Ferreira P."/>
            <person name="Barriuso J."/>
            <person name="Kellner H."/>
            <person name="Castanera R."/>
            <person name="Alfaro M."/>
            <person name="Ramirez L."/>
            <person name="Pisabarro A.G."/>
            <person name="Kuo A."/>
            <person name="Tritt A."/>
            <person name="Lipzen A."/>
            <person name="He G."/>
            <person name="Yan M."/>
            <person name="Ng V."/>
            <person name="Cullen D."/>
            <person name="Martin F."/>
            <person name="Rosso M.-N."/>
            <person name="Henrissat B."/>
            <person name="Hibbett D."/>
            <person name="Martinez A.T."/>
            <person name="Grigoriev I.V."/>
        </authorList>
    </citation>
    <scope>NUCLEOTIDE SEQUENCE</scope>
    <source>
        <strain evidence="3">AH 40177</strain>
    </source>
</reference>
<dbReference type="GO" id="GO:0033553">
    <property type="term" value="C:rDNA heterochromatin"/>
    <property type="evidence" value="ECO:0007669"/>
    <property type="project" value="TreeGrafter"/>
</dbReference>
<keyword evidence="4" id="KW-1185">Reference proteome</keyword>
<comment type="caution">
    <text evidence="3">The sequence shown here is derived from an EMBL/GenBank/DDBJ whole genome shotgun (WGS) entry which is preliminary data.</text>
</comment>
<dbReference type="GO" id="GO:0031934">
    <property type="term" value="C:mating-type region heterochromatin"/>
    <property type="evidence" value="ECO:0007669"/>
    <property type="project" value="TreeGrafter"/>
</dbReference>
<feature type="compositionally biased region" description="Polar residues" evidence="1">
    <location>
        <begin position="448"/>
        <end position="460"/>
    </location>
</feature>
<name>A0A9P5UCK7_9AGAR</name>
<dbReference type="GO" id="GO:0070824">
    <property type="term" value="C:SHREC complex"/>
    <property type="evidence" value="ECO:0007669"/>
    <property type="project" value="InterPro"/>
</dbReference>
<evidence type="ECO:0000313" key="4">
    <source>
        <dbReference type="Proteomes" id="UP000772434"/>
    </source>
</evidence>
<evidence type="ECO:0000313" key="3">
    <source>
        <dbReference type="EMBL" id="KAF9073278.1"/>
    </source>
</evidence>
<dbReference type="EMBL" id="JADNRY010000019">
    <property type="protein sequence ID" value="KAF9073278.1"/>
    <property type="molecule type" value="Genomic_DNA"/>
</dbReference>
<dbReference type="Pfam" id="PF16761">
    <property type="entry name" value="Clr2_transil"/>
    <property type="match status" value="1"/>
</dbReference>
<evidence type="ECO:0000256" key="1">
    <source>
        <dbReference type="SAM" id="MobiDB-lite"/>
    </source>
</evidence>
<dbReference type="PANTHER" id="PTHR38046">
    <property type="entry name" value="CRYPTIC LOCI REGULATOR 2"/>
    <property type="match status" value="1"/>
</dbReference>
<dbReference type="PANTHER" id="PTHR38046:SF1">
    <property type="entry name" value="CRYPTIC LOCI REGULATOR 2"/>
    <property type="match status" value="1"/>
</dbReference>
<feature type="compositionally biased region" description="Polar residues" evidence="1">
    <location>
        <begin position="620"/>
        <end position="631"/>
    </location>
</feature>
<feature type="region of interest" description="Disordered" evidence="1">
    <location>
        <begin position="600"/>
        <end position="645"/>
    </location>
</feature>
<gene>
    <name evidence="3" type="ORF">BDP27DRAFT_1417405</name>
</gene>
<feature type="region of interest" description="Disordered" evidence="1">
    <location>
        <begin position="441"/>
        <end position="460"/>
    </location>
</feature>